<dbReference type="GO" id="GO:0019134">
    <property type="term" value="F:glucosamine-1-phosphate N-acetyltransferase activity"/>
    <property type="evidence" value="ECO:0007669"/>
    <property type="project" value="UniProtKB-UniRule"/>
</dbReference>
<dbReference type="InterPro" id="IPR001451">
    <property type="entry name" value="Hexapep"/>
</dbReference>
<evidence type="ECO:0000256" key="8">
    <source>
        <dbReference type="ARBA" id="ARBA00022737"/>
    </source>
</evidence>
<evidence type="ECO:0000256" key="13">
    <source>
        <dbReference type="ARBA" id="ARBA00023315"/>
    </source>
</evidence>
<dbReference type="InterPro" id="IPR025877">
    <property type="entry name" value="MobA-like_NTP_Trfase"/>
</dbReference>
<evidence type="ECO:0000256" key="12">
    <source>
        <dbReference type="ARBA" id="ARBA00023268"/>
    </source>
</evidence>
<dbReference type="GO" id="GO:0006048">
    <property type="term" value="P:UDP-N-acetylglucosamine biosynthetic process"/>
    <property type="evidence" value="ECO:0007669"/>
    <property type="project" value="UniProtKB-UniPathway"/>
</dbReference>
<feature type="region of interest" description="N-acetyltransferase" evidence="18">
    <location>
        <begin position="258"/>
        <end position="459"/>
    </location>
</feature>
<dbReference type="EC" id="2.7.7.23" evidence="18"/>
<dbReference type="PANTHER" id="PTHR43584">
    <property type="entry name" value="NUCLEOTIDYL TRANSFERASE"/>
    <property type="match status" value="1"/>
</dbReference>
<keyword evidence="8 18" id="KW-0677">Repeat</keyword>
<feature type="binding site" evidence="18">
    <location>
        <position position="112"/>
    </location>
    <ligand>
        <name>Mg(2+)</name>
        <dbReference type="ChEBI" id="CHEBI:18420"/>
    </ligand>
</feature>
<dbReference type="Pfam" id="PF00132">
    <property type="entry name" value="Hexapep"/>
    <property type="match status" value="1"/>
</dbReference>
<comment type="pathway">
    <text evidence="18">Nucleotide-sugar biosynthesis; UDP-N-acetyl-alpha-D-glucosamine biosynthesis; N-acetyl-alpha-D-glucosamine 1-phosphate from alpha-D-glucosamine 6-phosphate (route II): step 2/2.</text>
</comment>
<dbReference type="GO" id="GO:0016020">
    <property type="term" value="C:membrane"/>
    <property type="evidence" value="ECO:0007669"/>
    <property type="project" value="GOC"/>
</dbReference>
<reference evidence="20 21" key="1">
    <citation type="journal article" date="2017" name="Water Res.">
        <title>Comammox in drinking water systems.</title>
        <authorList>
            <person name="Wang Y."/>
            <person name="Ma L."/>
            <person name="Mao Y."/>
            <person name="Jiang X."/>
            <person name="Xia Y."/>
            <person name="Yu K."/>
            <person name="Li B."/>
            <person name="Zhang T."/>
        </authorList>
    </citation>
    <scope>NUCLEOTIDE SEQUENCE [LARGE SCALE GENOMIC DNA]</scope>
    <source>
        <strain evidence="20">SG_bin8</strain>
    </source>
</reference>
<keyword evidence="14 18" id="KW-0961">Cell wall biogenesis/degradation</keyword>
<dbReference type="InterPro" id="IPR005882">
    <property type="entry name" value="Bifunctional_GlmU"/>
</dbReference>
<dbReference type="InterPro" id="IPR029044">
    <property type="entry name" value="Nucleotide-diphossugar_trans"/>
</dbReference>
<comment type="subunit">
    <text evidence="18">Homotrimer.</text>
</comment>
<dbReference type="NCBIfam" id="TIGR01173">
    <property type="entry name" value="glmU"/>
    <property type="match status" value="1"/>
</dbReference>
<evidence type="ECO:0000256" key="2">
    <source>
        <dbReference type="ARBA" id="ARBA00007707"/>
    </source>
</evidence>
<dbReference type="Pfam" id="PF14602">
    <property type="entry name" value="Hexapep_2"/>
    <property type="match status" value="1"/>
</dbReference>
<feature type="binding site" evidence="18">
    <location>
        <position position="234"/>
    </location>
    <ligand>
        <name>UDP-N-acetyl-alpha-D-glucosamine</name>
        <dbReference type="ChEBI" id="CHEBI:57705"/>
    </ligand>
</feature>
<evidence type="ECO:0000256" key="17">
    <source>
        <dbReference type="ARBA" id="ARBA00049628"/>
    </source>
</evidence>
<dbReference type="GO" id="GO:0071555">
    <property type="term" value="P:cell wall organization"/>
    <property type="evidence" value="ECO:0007669"/>
    <property type="project" value="UniProtKB-KW"/>
</dbReference>
<gene>
    <name evidence="18 20" type="primary">glmU</name>
    <name evidence="20" type="ORF">A4S15_06315</name>
</gene>
<comment type="pathway">
    <text evidence="18">Nucleotide-sugar biosynthesis; UDP-N-acetyl-alpha-D-glucosamine biosynthesis; UDP-N-acetyl-alpha-D-glucosamine from N-acetyl-alpha-D-glucosamine 1-phosphate: step 1/1.</text>
</comment>
<feature type="binding site" evidence="18">
    <location>
        <position position="162"/>
    </location>
    <ligand>
        <name>UDP-N-acetyl-alpha-D-glucosamine</name>
        <dbReference type="ChEBI" id="CHEBI:57705"/>
    </ligand>
</feature>
<keyword evidence="7 18" id="KW-0479">Metal-binding</keyword>
<evidence type="ECO:0000256" key="3">
    <source>
        <dbReference type="ARBA" id="ARBA00007947"/>
    </source>
</evidence>
<name>A0A1W9I011_9HYPH</name>
<evidence type="ECO:0000256" key="6">
    <source>
        <dbReference type="ARBA" id="ARBA00022695"/>
    </source>
</evidence>
<sequence>MASRELTTIILAAGEGTRMKSARAKVLHEIAGAPLLAHVMETASAAGSSALAVVIGPDRDDVADMARRFAGKLDIKLDVFIQTDRLGTAHAALQAGALLQAASGDVMIAFGDTPLLTPATFEALRQSLREGADIAIAAFTATDPSGYGRVLAQGDQVIAIREEKDASAEERQITLCNGGLMAISARHALRLLKQVGNANAKGEYYLTDIVEAARTEGVIARAVVVDEDELRGVNTRAQLADAEALMQQRLRREAMEAGVTLVAPDTVFFSHDTVLGNDVWIGPHVVFGPGVSMAGPGEILGFSHLAGCRIAAGARIGPFARIRPQTVLGENSHIGNFVEINRSTLGADVQANHLAYVGDAEVGRGSNIGAGTITCNFDGADKHHTRIGRDVFVGSNSTLVAPITIGDEVLIAAGSTLTKNVPDGALAFGRARQSELDGKGRDRVIANQAKRAARKARGA</sequence>
<comment type="catalytic activity">
    <reaction evidence="15 18">
        <text>alpha-D-glucosamine 1-phosphate + acetyl-CoA = N-acetyl-alpha-D-glucosamine 1-phosphate + CoA + H(+)</text>
        <dbReference type="Rhea" id="RHEA:13725"/>
        <dbReference type="ChEBI" id="CHEBI:15378"/>
        <dbReference type="ChEBI" id="CHEBI:57287"/>
        <dbReference type="ChEBI" id="CHEBI:57288"/>
        <dbReference type="ChEBI" id="CHEBI:57776"/>
        <dbReference type="ChEBI" id="CHEBI:58516"/>
        <dbReference type="EC" id="2.3.1.157"/>
    </reaction>
</comment>
<dbReference type="Proteomes" id="UP000192872">
    <property type="component" value="Unassembled WGS sequence"/>
</dbReference>
<evidence type="ECO:0000256" key="1">
    <source>
        <dbReference type="ARBA" id="ARBA00004496"/>
    </source>
</evidence>
<dbReference type="CDD" id="cd03353">
    <property type="entry name" value="LbH_GlmU_C"/>
    <property type="match status" value="1"/>
</dbReference>
<accession>A0A1W9I011</accession>
<evidence type="ECO:0000256" key="11">
    <source>
        <dbReference type="ARBA" id="ARBA00022984"/>
    </source>
</evidence>
<keyword evidence="5 18" id="KW-0808">Transferase</keyword>
<comment type="catalytic activity">
    <reaction evidence="16 18">
        <text>N-acetyl-alpha-D-glucosamine 1-phosphate + UTP + H(+) = UDP-N-acetyl-alpha-D-glucosamine + diphosphate</text>
        <dbReference type="Rhea" id="RHEA:13509"/>
        <dbReference type="ChEBI" id="CHEBI:15378"/>
        <dbReference type="ChEBI" id="CHEBI:33019"/>
        <dbReference type="ChEBI" id="CHEBI:46398"/>
        <dbReference type="ChEBI" id="CHEBI:57705"/>
        <dbReference type="ChEBI" id="CHEBI:57776"/>
        <dbReference type="EC" id="2.7.7.23"/>
    </reaction>
</comment>
<protein>
    <recommendedName>
        <fullName evidence="18">Bifunctional protein GlmU</fullName>
    </recommendedName>
    <domain>
        <recommendedName>
            <fullName evidence="18">UDP-N-acetylglucosamine pyrophosphorylase</fullName>
            <ecNumber evidence="18">2.7.7.23</ecNumber>
        </recommendedName>
        <alternativeName>
            <fullName evidence="18">N-acetylglucosamine-1-phosphate uridyltransferase</fullName>
        </alternativeName>
    </domain>
    <domain>
        <recommendedName>
            <fullName evidence="18">Glucosamine-1-phosphate N-acetyltransferase</fullName>
            <ecNumber evidence="18">2.3.1.157</ecNumber>
        </recommendedName>
    </domain>
</protein>
<dbReference type="SMR" id="A0A1W9I011"/>
<dbReference type="Gene3D" id="2.160.10.10">
    <property type="entry name" value="Hexapeptide repeat proteins"/>
    <property type="match status" value="1"/>
</dbReference>
<feature type="binding site" evidence="18">
    <location>
        <position position="82"/>
    </location>
    <ligand>
        <name>UDP-N-acetyl-alpha-D-glucosamine</name>
        <dbReference type="ChEBI" id="CHEBI:57705"/>
    </ligand>
</feature>
<keyword evidence="4 18" id="KW-0963">Cytoplasm</keyword>
<comment type="function">
    <text evidence="17 18">Catalyzes the last two sequential reactions in the de novo biosynthetic pathway for UDP-N-acetylglucosamine (UDP-GlcNAc). The C-terminal domain catalyzes the transfer of acetyl group from acetyl coenzyme A to glucosamine-1-phosphate (GlcN-1-P) to produce N-acetylglucosamine-1-phosphate (GlcNAc-1-P), which is converted into UDP-GlcNAc by the transfer of uridine 5-monophosphate (from uridine 5-triphosphate), a reaction catalyzed by the N-terminal domain.</text>
</comment>
<dbReference type="PANTHER" id="PTHR43584:SF3">
    <property type="entry name" value="BIFUNCTIONAL PROTEIN GLMU"/>
    <property type="match status" value="1"/>
</dbReference>
<evidence type="ECO:0000256" key="14">
    <source>
        <dbReference type="ARBA" id="ARBA00023316"/>
    </source>
</evidence>
<dbReference type="NCBIfam" id="NF010933">
    <property type="entry name" value="PRK14353.1"/>
    <property type="match status" value="1"/>
</dbReference>
<dbReference type="GO" id="GO:0000902">
    <property type="term" value="P:cell morphogenesis"/>
    <property type="evidence" value="ECO:0007669"/>
    <property type="project" value="UniProtKB-UniRule"/>
</dbReference>
<dbReference type="GO" id="GO:0000287">
    <property type="term" value="F:magnesium ion binding"/>
    <property type="evidence" value="ECO:0007669"/>
    <property type="project" value="UniProtKB-UniRule"/>
</dbReference>
<dbReference type="SUPFAM" id="SSF51161">
    <property type="entry name" value="Trimeric LpxA-like enzymes"/>
    <property type="match status" value="1"/>
</dbReference>
<organism evidence="20 21">
    <name type="scientific">Candidatus Raskinella chloraquaticus</name>
    <dbReference type="NCBI Taxonomy" id="1951219"/>
    <lineage>
        <taxon>Bacteria</taxon>
        <taxon>Pseudomonadati</taxon>
        <taxon>Pseudomonadota</taxon>
        <taxon>Alphaproteobacteria</taxon>
        <taxon>Hyphomicrobiales</taxon>
        <taxon>Phreatobacteraceae</taxon>
        <taxon>Candidatus Raskinella</taxon>
    </lineage>
</organism>
<dbReference type="SUPFAM" id="SSF53448">
    <property type="entry name" value="Nucleotide-diphospho-sugar transferases"/>
    <property type="match status" value="1"/>
</dbReference>
<feature type="domain" description="MobA-like NTP transferase" evidence="19">
    <location>
        <begin position="9"/>
        <end position="141"/>
    </location>
</feature>
<dbReference type="GO" id="GO:0008360">
    <property type="term" value="P:regulation of cell shape"/>
    <property type="evidence" value="ECO:0007669"/>
    <property type="project" value="UniProtKB-KW"/>
</dbReference>
<feature type="binding site" evidence="18">
    <location>
        <begin position="87"/>
        <end position="88"/>
    </location>
    <ligand>
        <name>UDP-N-acetyl-alpha-D-glucosamine</name>
        <dbReference type="ChEBI" id="CHEBI:57705"/>
    </ligand>
</feature>
<evidence type="ECO:0000259" key="19">
    <source>
        <dbReference type="Pfam" id="PF12804"/>
    </source>
</evidence>
<evidence type="ECO:0000256" key="15">
    <source>
        <dbReference type="ARBA" id="ARBA00048247"/>
    </source>
</evidence>
<feature type="binding site" evidence="18">
    <location>
        <position position="430"/>
    </location>
    <ligand>
        <name>acetyl-CoA</name>
        <dbReference type="ChEBI" id="CHEBI:57288"/>
    </ligand>
</feature>
<dbReference type="GO" id="GO:0003977">
    <property type="term" value="F:UDP-N-acetylglucosamine diphosphorylase activity"/>
    <property type="evidence" value="ECO:0007669"/>
    <property type="project" value="UniProtKB-UniRule"/>
</dbReference>
<keyword evidence="12 18" id="KW-0511">Multifunctional enzyme</keyword>
<dbReference type="GO" id="GO:0009252">
    <property type="term" value="P:peptidoglycan biosynthetic process"/>
    <property type="evidence" value="ECO:0007669"/>
    <property type="project" value="UniProtKB-UniRule"/>
</dbReference>
<comment type="subcellular location">
    <subcellularLocation>
        <location evidence="1 18">Cytoplasm</location>
    </subcellularLocation>
</comment>
<comment type="cofactor">
    <cofactor evidence="18">
        <name>Mg(2+)</name>
        <dbReference type="ChEBI" id="CHEBI:18420"/>
    </cofactor>
    <text evidence="18">Binds 1 Mg(2+) ion per subunit.</text>
</comment>
<comment type="caution">
    <text evidence="18">Lacks conserved residue(s) required for the propagation of feature annotation.</text>
</comment>
<comment type="similarity">
    <text evidence="3 18">In the N-terminal section; belongs to the N-acetylglucosamine-1-phosphate uridyltransferase family.</text>
</comment>
<keyword evidence="11 18" id="KW-0573">Peptidoglycan synthesis</keyword>
<dbReference type="PROSITE" id="PS00101">
    <property type="entry name" value="HEXAPEP_TRANSFERASES"/>
    <property type="match status" value="1"/>
</dbReference>
<comment type="caution">
    <text evidence="20">The sequence shown here is derived from an EMBL/GenBank/DDBJ whole genome shotgun (WGS) entry which is preliminary data.</text>
</comment>
<evidence type="ECO:0000313" key="20">
    <source>
        <dbReference type="EMBL" id="OQW52999.1"/>
    </source>
</evidence>
<comment type="similarity">
    <text evidence="2 18">In the C-terminal section; belongs to the transferase hexapeptide repeat family.</text>
</comment>
<feature type="binding site" evidence="18">
    <location>
        <position position="413"/>
    </location>
    <ligand>
        <name>acetyl-CoA</name>
        <dbReference type="ChEBI" id="CHEBI:57288"/>
    </ligand>
</feature>
<dbReference type="AlphaFoldDB" id="A0A1W9I011"/>
<feature type="binding site" evidence="18">
    <location>
        <begin position="11"/>
        <end position="14"/>
    </location>
    <ligand>
        <name>UDP-N-acetyl-alpha-D-glucosamine</name>
        <dbReference type="ChEBI" id="CHEBI:57705"/>
    </ligand>
</feature>
<feature type="binding site" evidence="18">
    <location>
        <position position="367"/>
    </location>
    <ligand>
        <name>UDP-N-acetyl-alpha-D-glucosamine</name>
        <dbReference type="ChEBI" id="CHEBI:57705"/>
    </ligand>
</feature>
<keyword evidence="9 18" id="KW-0460">Magnesium</keyword>
<dbReference type="UniPathway" id="UPA00113">
    <property type="reaction ID" value="UER00532"/>
</dbReference>
<dbReference type="GO" id="GO:0009245">
    <property type="term" value="P:lipid A biosynthetic process"/>
    <property type="evidence" value="ECO:0007669"/>
    <property type="project" value="UniProtKB-UniRule"/>
</dbReference>
<dbReference type="GO" id="GO:0005737">
    <property type="term" value="C:cytoplasm"/>
    <property type="evidence" value="ECO:0007669"/>
    <property type="project" value="UniProtKB-SubCell"/>
</dbReference>
<evidence type="ECO:0000256" key="18">
    <source>
        <dbReference type="HAMAP-Rule" id="MF_01631"/>
    </source>
</evidence>
<evidence type="ECO:0000256" key="10">
    <source>
        <dbReference type="ARBA" id="ARBA00022960"/>
    </source>
</evidence>
<evidence type="ECO:0000313" key="21">
    <source>
        <dbReference type="Proteomes" id="UP000192872"/>
    </source>
</evidence>
<dbReference type="UniPathway" id="UPA00973"/>
<feature type="binding site" evidence="18">
    <location>
        <position position="323"/>
    </location>
    <ligand>
        <name>UDP-N-acetyl-alpha-D-glucosamine</name>
        <dbReference type="ChEBI" id="CHEBI:57705"/>
    </ligand>
</feature>
<dbReference type="InterPro" id="IPR038009">
    <property type="entry name" value="GlmU_C_LbH"/>
</dbReference>
<feature type="binding site" evidence="18">
    <location>
        <position position="234"/>
    </location>
    <ligand>
        <name>Mg(2+)</name>
        <dbReference type="ChEBI" id="CHEBI:18420"/>
    </ligand>
</feature>
<keyword evidence="13 18" id="KW-0012">Acyltransferase</keyword>
<feature type="region of interest" description="Pyrophosphorylase" evidence="18">
    <location>
        <begin position="1"/>
        <end position="236"/>
    </location>
</feature>
<evidence type="ECO:0000256" key="16">
    <source>
        <dbReference type="ARBA" id="ARBA00048493"/>
    </source>
</evidence>
<feature type="binding site" evidence="18">
    <location>
        <position position="25"/>
    </location>
    <ligand>
        <name>UDP-N-acetyl-alpha-D-glucosamine</name>
        <dbReference type="ChEBI" id="CHEBI:57705"/>
    </ligand>
</feature>
<feature type="binding site" evidence="18">
    <location>
        <position position="177"/>
    </location>
    <ligand>
        <name>UDP-N-acetyl-alpha-D-glucosamine</name>
        <dbReference type="ChEBI" id="CHEBI:57705"/>
    </ligand>
</feature>
<evidence type="ECO:0000256" key="7">
    <source>
        <dbReference type="ARBA" id="ARBA00022723"/>
    </source>
</evidence>
<feature type="binding site" evidence="18">
    <location>
        <position position="370"/>
    </location>
    <ligand>
        <name>acetyl-CoA</name>
        <dbReference type="ChEBI" id="CHEBI:57288"/>
    </ligand>
</feature>
<proteinExistence type="inferred from homology"/>
<dbReference type="InterPro" id="IPR050065">
    <property type="entry name" value="GlmU-like"/>
</dbReference>
<feature type="region of interest" description="Linker" evidence="18">
    <location>
        <begin position="237"/>
        <end position="257"/>
    </location>
</feature>
<dbReference type="Pfam" id="PF12804">
    <property type="entry name" value="NTP_transf_3"/>
    <property type="match status" value="1"/>
</dbReference>
<feature type="active site" description="Proton acceptor" evidence="18">
    <location>
        <position position="353"/>
    </location>
</feature>
<comment type="pathway">
    <text evidence="18">Bacterial outer membrane biogenesis; LPS lipid A biosynthesis.</text>
</comment>
<keyword evidence="6 18" id="KW-0548">Nucleotidyltransferase</keyword>
<dbReference type="Gene3D" id="3.90.550.10">
    <property type="entry name" value="Spore Coat Polysaccharide Biosynthesis Protein SpsA, Chain A"/>
    <property type="match status" value="1"/>
</dbReference>
<feature type="binding site" evidence="18">
    <location>
        <position position="148"/>
    </location>
    <ligand>
        <name>UDP-N-acetyl-alpha-D-glucosamine</name>
        <dbReference type="ChEBI" id="CHEBI:57705"/>
    </ligand>
</feature>
<keyword evidence="10 18" id="KW-0133">Cell shape</keyword>
<dbReference type="STRING" id="1827387.A4S15_06315"/>
<dbReference type="EC" id="2.3.1.157" evidence="18"/>
<dbReference type="HAMAP" id="MF_01631">
    <property type="entry name" value="GlmU"/>
    <property type="match status" value="1"/>
</dbReference>
<evidence type="ECO:0000256" key="4">
    <source>
        <dbReference type="ARBA" id="ARBA00022490"/>
    </source>
</evidence>
<evidence type="ECO:0000256" key="5">
    <source>
        <dbReference type="ARBA" id="ARBA00022679"/>
    </source>
</evidence>
<dbReference type="InterPro" id="IPR011004">
    <property type="entry name" value="Trimer_LpxA-like_sf"/>
</dbReference>
<dbReference type="EMBL" id="LWDL01000011">
    <property type="protein sequence ID" value="OQW52999.1"/>
    <property type="molecule type" value="Genomic_DNA"/>
</dbReference>
<feature type="binding site" evidence="18">
    <location>
        <position position="356"/>
    </location>
    <ligand>
        <name>UDP-N-acetyl-alpha-D-glucosamine</name>
        <dbReference type="ChEBI" id="CHEBI:57705"/>
    </ligand>
</feature>
<dbReference type="RefSeq" id="WP_376800857.1">
    <property type="nucleotide sequence ID" value="NZ_DBNB01000038.1"/>
</dbReference>
<evidence type="ECO:0000256" key="9">
    <source>
        <dbReference type="ARBA" id="ARBA00022842"/>
    </source>
</evidence>
<dbReference type="CDD" id="cd02540">
    <property type="entry name" value="GT2_GlmU_N_bac"/>
    <property type="match status" value="1"/>
</dbReference>
<feature type="binding site" evidence="18">
    <location>
        <position position="395"/>
    </location>
    <ligand>
        <name>acetyl-CoA</name>
        <dbReference type="ChEBI" id="CHEBI:57288"/>
    </ligand>
</feature>
<dbReference type="InterPro" id="IPR018357">
    <property type="entry name" value="Hexapep_transf_CS"/>
</dbReference>